<dbReference type="GO" id="GO:0003964">
    <property type="term" value="F:RNA-directed DNA polymerase activity"/>
    <property type="evidence" value="ECO:0007669"/>
    <property type="project" value="UniProtKB-KW"/>
</dbReference>
<evidence type="ECO:0000313" key="1">
    <source>
        <dbReference type="EMBL" id="KAA3484344.1"/>
    </source>
</evidence>
<proteinExistence type="predicted"/>
<organism evidence="1 2">
    <name type="scientific">Gossypium australe</name>
    <dbReference type="NCBI Taxonomy" id="47621"/>
    <lineage>
        <taxon>Eukaryota</taxon>
        <taxon>Viridiplantae</taxon>
        <taxon>Streptophyta</taxon>
        <taxon>Embryophyta</taxon>
        <taxon>Tracheophyta</taxon>
        <taxon>Spermatophyta</taxon>
        <taxon>Magnoliopsida</taxon>
        <taxon>eudicotyledons</taxon>
        <taxon>Gunneridae</taxon>
        <taxon>Pentapetalae</taxon>
        <taxon>rosids</taxon>
        <taxon>malvids</taxon>
        <taxon>Malvales</taxon>
        <taxon>Malvaceae</taxon>
        <taxon>Malvoideae</taxon>
        <taxon>Gossypium</taxon>
    </lineage>
</organism>
<comment type="caution">
    <text evidence="1">The sequence shown here is derived from an EMBL/GenBank/DDBJ whole genome shotgun (WGS) entry which is preliminary data.</text>
</comment>
<keyword evidence="1" id="KW-0548">Nucleotidyltransferase</keyword>
<keyword evidence="1" id="KW-0808">Transferase</keyword>
<keyword evidence="1" id="KW-0695">RNA-directed DNA polymerase</keyword>
<dbReference type="Proteomes" id="UP000325315">
    <property type="component" value="Unassembled WGS sequence"/>
</dbReference>
<reference evidence="2" key="1">
    <citation type="journal article" date="2019" name="Plant Biotechnol. J.">
        <title>Genome sequencing of the Australian wild diploid species Gossypium australe highlights disease resistance and delayed gland morphogenesis.</title>
        <authorList>
            <person name="Cai Y."/>
            <person name="Cai X."/>
            <person name="Wang Q."/>
            <person name="Wang P."/>
            <person name="Zhang Y."/>
            <person name="Cai C."/>
            <person name="Xu Y."/>
            <person name="Wang K."/>
            <person name="Zhou Z."/>
            <person name="Wang C."/>
            <person name="Geng S."/>
            <person name="Li B."/>
            <person name="Dong Q."/>
            <person name="Hou Y."/>
            <person name="Wang H."/>
            <person name="Ai P."/>
            <person name="Liu Z."/>
            <person name="Yi F."/>
            <person name="Sun M."/>
            <person name="An G."/>
            <person name="Cheng J."/>
            <person name="Zhang Y."/>
            <person name="Shi Q."/>
            <person name="Xie Y."/>
            <person name="Shi X."/>
            <person name="Chang Y."/>
            <person name="Huang F."/>
            <person name="Chen Y."/>
            <person name="Hong S."/>
            <person name="Mi L."/>
            <person name="Sun Q."/>
            <person name="Zhang L."/>
            <person name="Zhou B."/>
            <person name="Peng R."/>
            <person name="Zhang X."/>
            <person name="Liu F."/>
        </authorList>
    </citation>
    <scope>NUCLEOTIDE SEQUENCE [LARGE SCALE GENOMIC DNA]</scope>
    <source>
        <strain evidence="2">cv. PA1801</strain>
    </source>
</reference>
<sequence>MFRRLGLNQDWIGFSISLRLAKMEGYLKETRFCRGGPRLSHQFFTDDSIIFVEATLTEETMIKSIIQWYELLSSHQFEILFSSNVIEDCCDMITQSFGVHHTWNIEHYLGLPIMVLRNKRVEF</sequence>
<dbReference type="EMBL" id="SMMG02000002">
    <property type="protein sequence ID" value="KAA3484344.1"/>
    <property type="molecule type" value="Genomic_DNA"/>
</dbReference>
<name>A0A5B6WT88_9ROSI</name>
<accession>A0A5B6WT88</accession>
<dbReference type="AlphaFoldDB" id="A0A5B6WT88"/>
<gene>
    <name evidence="1" type="ORF">EPI10_006433</name>
</gene>
<evidence type="ECO:0000313" key="2">
    <source>
        <dbReference type="Proteomes" id="UP000325315"/>
    </source>
</evidence>
<keyword evidence="2" id="KW-1185">Reference proteome</keyword>
<protein>
    <submittedName>
        <fullName evidence="1">Reverse transcriptase</fullName>
    </submittedName>
</protein>